<evidence type="ECO:0000313" key="6">
    <source>
        <dbReference type="Proteomes" id="UP000233762"/>
    </source>
</evidence>
<keyword evidence="2" id="KW-0238">DNA-binding</keyword>
<keyword evidence="1" id="KW-0805">Transcription regulation</keyword>
<sequence>MDKKKIIPGLLSWIPTLTRGKSIQPDVFSDAVEAHQILRVSSAEETVRHDALSARERETLSLYAKGKSTAEVSSIMDVARNTVYTFVGRAAEKLGARNRAEAIEKARWYGLL</sequence>
<accession>A0A2N3R6Q3</accession>
<dbReference type="CDD" id="cd06170">
    <property type="entry name" value="LuxR_C_like"/>
    <property type="match status" value="1"/>
</dbReference>
<dbReference type="Pfam" id="PF00196">
    <property type="entry name" value="GerE"/>
    <property type="match status" value="1"/>
</dbReference>
<dbReference type="PRINTS" id="PR00038">
    <property type="entry name" value="HTHLUXR"/>
</dbReference>
<keyword evidence="3" id="KW-0804">Transcription</keyword>
<proteinExistence type="predicted"/>
<dbReference type="PANTHER" id="PTHR44688:SF16">
    <property type="entry name" value="DNA-BINDING TRANSCRIPTIONAL ACTIVATOR DEVR_DOSR"/>
    <property type="match status" value="1"/>
</dbReference>
<dbReference type="SMART" id="SM00421">
    <property type="entry name" value="HTH_LUXR"/>
    <property type="match status" value="1"/>
</dbReference>
<dbReference type="AlphaFoldDB" id="A0A2N3R6Q3"/>
<name>A0A2N3R6Q3_9BIFI</name>
<dbReference type="Gene3D" id="1.10.10.10">
    <property type="entry name" value="Winged helix-like DNA-binding domain superfamily/Winged helix DNA-binding domain"/>
    <property type="match status" value="1"/>
</dbReference>
<evidence type="ECO:0000313" key="5">
    <source>
        <dbReference type="EMBL" id="PKV05026.1"/>
    </source>
</evidence>
<reference evidence="5 6" key="1">
    <citation type="submission" date="2017-10" db="EMBL/GenBank/DDBJ databases">
        <title>Bifidobacterium genomics.</title>
        <authorList>
            <person name="Lugli G.A."/>
            <person name="Milani C."/>
            <person name="Mancabelli L."/>
        </authorList>
    </citation>
    <scope>NUCLEOTIDE SEQUENCE [LARGE SCALE GENOMIC DNA]</scope>
    <source>
        <strain evidence="5 6">1520B</strain>
    </source>
</reference>
<dbReference type="InterPro" id="IPR016032">
    <property type="entry name" value="Sig_transdc_resp-reg_C-effctor"/>
</dbReference>
<dbReference type="EMBL" id="PCHH01000001">
    <property type="protein sequence ID" value="PKV05026.1"/>
    <property type="molecule type" value="Genomic_DNA"/>
</dbReference>
<feature type="domain" description="HTH luxR-type" evidence="4">
    <location>
        <begin position="45"/>
        <end position="110"/>
    </location>
</feature>
<dbReference type="PROSITE" id="PS00622">
    <property type="entry name" value="HTH_LUXR_1"/>
    <property type="match status" value="1"/>
</dbReference>
<evidence type="ECO:0000256" key="3">
    <source>
        <dbReference type="ARBA" id="ARBA00023163"/>
    </source>
</evidence>
<dbReference type="InterPro" id="IPR000792">
    <property type="entry name" value="Tscrpt_reg_LuxR_C"/>
</dbReference>
<comment type="caution">
    <text evidence="5">The sequence shown here is derived from an EMBL/GenBank/DDBJ whole genome shotgun (WGS) entry which is preliminary data.</text>
</comment>
<protein>
    <submittedName>
        <fullName evidence="5">Bacterial regulatory protein, luxR family</fullName>
    </submittedName>
</protein>
<dbReference type="Proteomes" id="UP000233762">
    <property type="component" value="Unassembled WGS sequence"/>
</dbReference>
<dbReference type="GO" id="GO:0006355">
    <property type="term" value="P:regulation of DNA-templated transcription"/>
    <property type="evidence" value="ECO:0007669"/>
    <property type="project" value="InterPro"/>
</dbReference>
<dbReference type="PANTHER" id="PTHR44688">
    <property type="entry name" value="DNA-BINDING TRANSCRIPTIONAL ACTIVATOR DEVR_DOSR"/>
    <property type="match status" value="1"/>
</dbReference>
<evidence type="ECO:0000256" key="2">
    <source>
        <dbReference type="ARBA" id="ARBA00023125"/>
    </source>
</evidence>
<organism evidence="5 6">
    <name type="scientific">Bifidobacterium pseudolongum subsp. globosum</name>
    <dbReference type="NCBI Taxonomy" id="1690"/>
    <lineage>
        <taxon>Bacteria</taxon>
        <taxon>Bacillati</taxon>
        <taxon>Actinomycetota</taxon>
        <taxon>Actinomycetes</taxon>
        <taxon>Bifidobacteriales</taxon>
        <taxon>Bifidobacteriaceae</taxon>
        <taxon>Bifidobacterium</taxon>
    </lineage>
</organism>
<dbReference type="SUPFAM" id="SSF46894">
    <property type="entry name" value="C-terminal effector domain of the bipartite response regulators"/>
    <property type="match status" value="1"/>
</dbReference>
<gene>
    <name evidence="5" type="ORF">CQR50_0280</name>
</gene>
<evidence type="ECO:0000259" key="4">
    <source>
        <dbReference type="PROSITE" id="PS50043"/>
    </source>
</evidence>
<dbReference type="PROSITE" id="PS50043">
    <property type="entry name" value="HTH_LUXR_2"/>
    <property type="match status" value="1"/>
</dbReference>
<dbReference type="GO" id="GO:0003677">
    <property type="term" value="F:DNA binding"/>
    <property type="evidence" value="ECO:0007669"/>
    <property type="project" value="UniProtKB-KW"/>
</dbReference>
<dbReference type="InterPro" id="IPR036388">
    <property type="entry name" value="WH-like_DNA-bd_sf"/>
</dbReference>
<evidence type="ECO:0000256" key="1">
    <source>
        <dbReference type="ARBA" id="ARBA00023015"/>
    </source>
</evidence>